<keyword evidence="2" id="KW-0812">Transmembrane</keyword>
<proteinExistence type="predicted"/>
<comment type="caution">
    <text evidence="3">The sequence shown here is derived from an EMBL/GenBank/DDBJ whole genome shotgun (WGS) entry which is preliminary data.</text>
</comment>
<name>A0A077PYH5_XENBV</name>
<accession>A0A077PYH5</accession>
<evidence type="ECO:0000256" key="1">
    <source>
        <dbReference type="SAM" id="Coils"/>
    </source>
</evidence>
<evidence type="ECO:0000256" key="2">
    <source>
        <dbReference type="SAM" id="Phobius"/>
    </source>
</evidence>
<dbReference type="AlphaFoldDB" id="A0A077PYH5"/>
<dbReference type="HOGENOM" id="CLU_140366_0_0_6"/>
<feature type="coiled-coil region" evidence="1">
    <location>
        <begin position="73"/>
        <end position="100"/>
    </location>
</feature>
<evidence type="ECO:0000313" key="3">
    <source>
        <dbReference type="EMBL" id="CDH24889.1"/>
    </source>
</evidence>
<protein>
    <submittedName>
        <fullName evidence="3">Uncharacterized protein</fullName>
    </submittedName>
</protein>
<keyword evidence="2" id="KW-0472">Membrane</keyword>
<keyword evidence="2" id="KW-1133">Transmembrane helix</keyword>
<dbReference type="EMBL" id="CBSZ010000249">
    <property type="protein sequence ID" value="CDH24889.1"/>
    <property type="molecule type" value="Genomic_DNA"/>
</dbReference>
<evidence type="ECO:0000313" key="4">
    <source>
        <dbReference type="Proteomes" id="UP000028493"/>
    </source>
</evidence>
<organism evidence="3 4">
    <name type="scientific">Xenorhabdus bovienii str. kraussei Becker Underwood</name>
    <dbReference type="NCBI Taxonomy" id="1398204"/>
    <lineage>
        <taxon>Bacteria</taxon>
        <taxon>Pseudomonadati</taxon>
        <taxon>Pseudomonadota</taxon>
        <taxon>Gammaproteobacteria</taxon>
        <taxon>Enterobacterales</taxon>
        <taxon>Morganellaceae</taxon>
        <taxon>Xenorhabdus</taxon>
    </lineage>
</organism>
<sequence>MAGKGNNYSALHKMKFVLFLFLNDYTSIMPEKLIEGMYSSYYDPGFSLVGTLFILIIGALIGFIISFFIIRYATRANELLDIQKKTLQELKVQNELLSDDKGNSEINSFYLDELKKLQSSDMVSKSGYVNHSNVEKMAKSYKKFMEEIETKNLSILSARKAFQAEIDRLSSELNENQKMSFLSVYRERLK</sequence>
<feature type="transmembrane region" description="Helical" evidence="2">
    <location>
        <begin position="46"/>
        <end position="70"/>
    </location>
</feature>
<reference evidence="3" key="1">
    <citation type="submission" date="2013-07" db="EMBL/GenBank/DDBJ databases">
        <title>Sub-species coevolution in mutualistic symbiosis.</title>
        <authorList>
            <person name="Murfin K."/>
            <person name="Klassen J."/>
            <person name="Lee M."/>
            <person name="Forst S."/>
            <person name="Stock P."/>
            <person name="Goodrich-Blair H."/>
        </authorList>
    </citation>
    <scope>NUCLEOTIDE SEQUENCE [LARGE SCALE GENOMIC DNA]</scope>
    <source>
        <strain evidence="3">Kraussei Becker Underwood</strain>
    </source>
</reference>
<dbReference type="Proteomes" id="UP000028493">
    <property type="component" value="Unassembled WGS sequence"/>
</dbReference>
<gene>
    <name evidence="3" type="ORF">XBKB1_3220002</name>
</gene>
<keyword evidence="1" id="KW-0175">Coiled coil</keyword>